<name>A0A1R1LBA1_9MICC</name>
<dbReference type="AlphaFoldDB" id="A0A1R1LBA1"/>
<reference evidence="2 3" key="1">
    <citation type="submission" date="2016-12" db="EMBL/GenBank/DDBJ databases">
        <title>Draft genome of Tersicoccus phoenicis 1P05MA.</title>
        <authorList>
            <person name="Nakajima Y."/>
            <person name="Yoshizawa S."/>
            <person name="Nakamura K."/>
            <person name="Ogura Y."/>
            <person name="Hayashi T."/>
            <person name="Kogure K."/>
        </authorList>
    </citation>
    <scope>NUCLEOTIDE SEQUENCE [LARGE SCALE GENOMIC DNA]</scope>
    <source>
        <strain evidence="2 3">1p05MA</strain>
    </source>
</reference>
<dbReference type="OrthoDB" id="5181921at2"/>
<feature type="transmembrane region" description="Helical" evidence="1">
    <location>
        <begin position="15"/>
        <end position="36"/>
    </location>
</feature>
<feature type="transmembrane region" description="Helical" evidence="1">
    <location>
        <begin position="150"/>
        <end position="167"/>
    </location>
</feature>
<sequence>MANDLLTRSLHDLGAAAWFGGSLMGAVGVNGAAAAAKEPAERARLSTIGWAKWSPVQLGAMLAHGVGGVGLILGNKSRLAGQKGATANTVVKAGLTLAGAGMSVYSGVLGKRMGALTARGAATGAAVEGPTEPGPAAPAELKSTQKQLKLLQWALPVVVGAVIVLGAQQGEQQRPTNVSRGLLRRH</sequence>
<dbReference type="RefSeq" id="WP_076703631.1">
    <property type="nucleotide sequence ID" value="NZ_MRDE01000046.1"/>
</dbReference>
<dbReference type="Proteomes" id="UP000187085">
    <property type="component" value="Unassembled WGS sequence"/>
</dbReference>
<keyword evidence="1" id="KW-1133">Transmembrane helix</keyword>
<organism evidence="2 3">
    <name type="scientific">Tersicoccus phoenicis</name>
    <dbReference type="NCBI Taxonomy" id="554083"/>
    <lineage>
        <taxon>Bacteria</taxon>
        <taxon>Bacillati</taxon>
        <taxon>Actinomycetota</taxon>
        <taxon>Actinomycetes</taxon>
        <taxon>Micrococcales</taxon>
        <taxon>Micrococcaceae</taxon>
        <taxon>Tersicoccus</taxon>
    </lineage>
</organism>
<evidence type="ECO:0000313" key="2">
    <source>
        <dbReference type="EMBL" id="OMH24830.1"/>
    </source>
</evidence>
<proteinExistence type="predicted"/>
<dbReference type="EMBL" id="MRDE01000046">
    <property type="protein sequence ID" value="OMH24830.1"/>
    <property type="molecule type" value="Genomic_DNA"/>
</dbReference>
<keyword evidence="1" id="KW-0812">Transmembrane</keyword>
<dbReference type="STRING" id="554083.BKD30_07455"/>
<keyword evidence="1" id="KW-0472">Membrane</keyword>
<keyword evidence="3" id="KW-1185">Reference proteome</keyword>
<evidence type="ECO:0000256" key="1">
    <source>
        <dbReference type="SAM" id="Phobius"/>
    </source>
</evidence>
<comment type="caution">
    <text evidence="2">The sequence shown here is derived from an EMBL/GenBank/DDBJ whole genome shotgun (WGS) entry which is preliminary data.</text>
</comment>
<protein>
    <submittedName>
        <fullName evidence="2">Uncharacterized protein</fullName>
    </submittedName>
</protein>
<gene>
    <name evidence="2" type="ORF">BKD30_07455</name>
</gene>
<accession>A0A1R1LBA1</accession>
<evidence type="ECO:0000313" key="3">
    <source>
        <dbReference type="Proteomes" id="UP000187085"/>
    </source>
</evidence>